<dbReference type="Gene3D" id="3.40.50.1240">
    <property type="entry name" value="Phosphoglycerate mutase-like"/>
    <property type="match status" value="1"/>
</dbReference>
<sequence length="164" mass="17975">MLKLALAIIILALGGNAMAHATETFTIYVTRHAEKVPDQVDPGLSNKGQQRANNLAIMLKHTKLEKVLSTKYKRTQETAAPVAAQFNLPVTTYVASDSEALAKALLTEQRNALVIGHSNTVPTLVKFLGGDDFELSERDYGDVFMLQFHADELIVTRLVVTVPE</sequence>
<feature type="signal peptide" evidence="1">
    <location>
        <begin position="1"/>
        <end position="21"/>
    </location>
</feature>
<dbReference type="Proteomes" id="UP000199424">
    <property type="component" value="Unassembled WGS sequence"/>
</dbReference>
<evidence type="ECO:0000313" key="2">
    <source>
        <dbReference type="EMBL" id="SFR37517.1"/>
    </source>
</evidence>
<evidence type="ECO:0000256" key="1">
    <source>
        <dbReference type="SAM" id="SignalP"/>
    </source>
</evidence>
<keyword evidence="1" id="KW-0732">Signal</keyword>
<evidence type="ECO:0000313" key="3">
    <source>
        <dbReference type="Proteomes" id="UP000199424"/>
    </source>
</evidence>
<organism evidence="2 3">
    <name type="scientific">Pseudidiomarina maritima</name>
    <dbReference type="NCBI Taxonomy" id="519453"/>
    <lineage>
        <taxon>Bacteria</taxon>
        <taxon>Pseudomonadati</taxon>
        <taxon>Pseudomonadota</taxon>
        <taxon>Gammaproteobacteria</taxon>
        <taxon>Alteromonadales</taxon>
        <taxon>Idiomarinaceae</taxon>
        <taxon>Pseudidiomarina</taxon>
    </lineage>
</organism>
<protein>
    <submittedName>
        <fullName evidence="2">Phosphohistidine phosphatase SixA</fullName>
    </submittedName>
</protein>
<dbReference type="SUPFAM" id="SSF53254">
    <property type="entry name" value="Phosphoglycerate mutase-like"/>
    <property type="match status" value="1"/>
</dbReference>
<dbReference type="CDD" id="cd07040">
    <property type="entry name" value="HP"/>
    <property type="match status" value="1"/>
</dbReference>
<dbReference type="SMART" id="SM00855">
    <property type="entry name" value="PGAM"/>
    <property type="match status" value="1"/>
</dbReference>
<dbReference type="InterPro" id="IPR013078">
    <property type="entry name" value="His_Pase_superF_clade-1"/>
</dbReference>
<keyword evidence="3" id="KW-1185">Reference proteome</keyword>
<dbReference type="AlphaFoldDB" id="A0A1I6G649"/>
<name>A0A1I6G649_9GAMM</name>
<reference evidence="3" key="1">
    <citation type="submission" date="2016-10" db="EMBL/GenBank/DDBJ databases">
        <authorList>
            <person name="Varghese N."/>
            <person name="Submissions S."/>
        </authorList>
    </citation>
    <scope>NUCLEOTIDE SEQUENCE [LARGE SCALE GENOMIC DNA]</scope>
    <source>
        <strain evidence="3">CGMCC 1.7285</strain>
    </source>
</reference>
<gene>
    <name evidence="2" type="ORF">SAMN04488070_0207</name>
</gene>
<dbReference type="Pfam" id="PF00300">
    <property type="entry name" value="His_Phos_1"/>
    <property type="match status" value="1"/>
</dbReference>
<feature type="chain" id="PRO_5011705436" evidence="1">
    <location>
        <begin position="22"/>
        <end position="164"/>
    </location>
</feature>
<proteinExistence type="predicted"/>
<dbReference type="RefSeq" id="WP_092854425.1">
    <property type="nucleotide sequence ID" value="NZ_FOYU01000001.1"/>
</dbReference>
<dbReference type="InterPro" id="IPR029033">
    <property type="entry name" value="His_PPase_superfam"/>
</dbReference>
<dbReference type="EMBL" id="FOYU01000001">
    <property type="protein sequence ID" value="SFR37517.1"/>
    <property type="molecule type" value="Genomic_DNA"/>
</dbReference>
<accession>A0A1I6G649</accession>